<dbReference type="PRINTS" id="PR00149">
    <property type="entry name" value="FUMRATELYASE"/>
</dbReference>
<dbReference type="RefSeq" id="WP_077539340.1">
    <property type="nucleotide sequence ID" value="NZ_CP019633.1"/>
</dbReference>
<dbReference type="InterPro" id="IPR022761">
    <property type="entry name" value="Fumarate_lyase_N"/>
</dbReference>
<evidence type="ECO:0000313" key="5">
    <source>
        <dbReference type="Proteomes" id="UP000188273"/>
    </source>
</evidence>
<dbReference type="InterPro" id="IPR024083">
    <property type="entry name" value="Fumarase/histidase_N"/>
</dbReference>
<dbReference type="InterPro" id="IPR000362">
    <property type="entry name" value="Fumarate_lyase_fam"/>
</dbReference>
<accession>A0A1Q2HNS4</accession>
<dbReference type="InterPro" id="IPR008948">
    <property type="entry name" value="L-Aspartase-like"/>
</dbReference>
<dbReference type="Pfam" id="PF10415">
    <property type="entry name" value="FumaraseC_C"/>
    <property type="match status" value="1"/>
</dbReference>
<dbReference type="FunFam" id="1.20.200.10:FF:000001">
    <property type="entry name" value="Fumarate hydratase, mitochondrial"/>
    <property type="match status" value="1"/>
</dbReference>
<dbReference type="Gene3D" id="1.10.40.30">
    <property type="entry name" value="Fumarase/aspartase (C-terminal domain)"/>
    <property type="match status" value="1"/>
</dbReference>
<dbReference type="InterPro" id="IPR018951">
    <property type="entry name" value="Fumarase_C_C"/>
</dbReference>
<dbReference type="SUPFAM" id="SSF48557">
    <property type="entry name" value="L-aspartase-like"/>
    <property type="match status" value="1"/>
</dbReference>
<dbReference type="GO" id="GO:0006099">
    <property type="term" value="P:tricarboxylic acid cycle"/>
    <property type="evidence" value="ECO:0007669"/>
    <property type="project" value="InterPro"/>
</dbReference>
<dbReference type="GO" id="GO:0006531">
    <property type="term" value="P:aspartate metabolic process"/>
    <property type="evidence" value="ECO:0007669"/>
    <property type="project" value="TreeGrafter"/>
</dbReference>
<keyword evidence="5" id="KW-1185">Reference proteome</keyword>
<dbReference type="STRING" id="1940790.L21SP3_00666"/>
<dbReference type="OrthoDB" id="9802809at2"/>
<dbReference type="InterPro" id="IPR051546">
    <property type="entry name" value="Aspartate_Ammonia-Lyase"/>
</dbReference>
<feature type="domain" description="Fumarate lyase N-terminal" evidence="2">
    <location>
        <begin position="11"/>
        <end position="339"/>
    </location>
</feature>
<dbReference type="NCBIfam" id="NF008909">
    <property type="entry name" value="PRK12273.1"/>
    <property type="match status" value="1"/>
</dbReference>
<gene>
    <name evidence="4" type="primary">aspA</name>
    <name evidence="4" type="ORF">L21SP3_00666</name>
</gene>
<evidence type="ECO:0000313" key="4">
    <source>
        <dbReference type="EMBL" id="AQQ08873.1"/>
    </source>
</evidence>
<name>A0A1Q2HNS4_9BACT</name>
<dbReference type="EMBL" id="CP019633">
    <property type="protein sequence ID" value="AQQ08873.1"/>
    <property type="molecule type" value="Genomic_DNA"/>
</dbReference>
<protein>
    <submittedName>
        <fullName evidence="4">Aspartate ammonia-lyase</fullName>
        <ecNumber evidence="4">4.3.1.1</ecNumber>
    </submittedName>
</protein>
<keyword evidence="1 4" id="KW-0456">Lyase</keyword>
<dbReference type="PANTHER" id="PTHR42696:SF2">
    <property type="entry name" value="ASPARTATE AMMONIA-LYASE"/>
    <property type="match status" value="1"/>
</dbReference>
<evidence type="ECO:0000259" key="2">
    <source>
        <dbReference type="Pfam" id="PF00206"/>
    </source>
</evidence>
<sequence length="467" mass="50302">MNYRTEKDSLGEKQIPADSLSGIHTARALENFAGIGGDINPRLLKAYGFVKLACASVNHSLDYLDGKKFAAVEQACRELSDGILELPPSPAALQGGAGTSTNMYVNEVLANRALNILGLPCGKYDKISPLDDINLHQSTNDTYPTALKTAAIFASIELEQSVSELADSFQESERIFSEIIKLGRTQLQDAVPMTLGQSFGAWAEAFSKDRWRIYKCKERLRVINLGGTATGTGAGADRRFIFAASDELRKITGLPLARAENLVQATQNLDEIVEVSGILKALASNMFKIFSDIRLLSSGPEGGLGELQLPQKQAGSSVMPGKINPVIAEMVCQAGIDAIGKDSAITAAAMSGQLELNAFMPLIADNLLGMFDNLITASQLAKSMLAEGISADRDRCERNIHSSTAVITAFLPMFGYEKCSEIAEKASENGQTIKQYLIENGLCEERTYKAMTSPDAAAALGFRKRKD</sequence>
<dbReference type="Proteomes" id="UP000188273">
    <property type="component" value="Chromosome"/>
</dbReference>
<dbReference type="PANTHER" id="PTHR42696">
    <property type="entry name" value="ASPARTATE AMMONIA-LYASE"/>
    <property type="match status" value="1"/>
</dbReference>
<reference evidence="5" key="1">
    <citation type="submission" date="2017-02" db="EMBL/GenBank/DDBJ databases">
        <title>Comparative genomics and description of representatives of a novel lineage of planctomycetes thriving in anoxic sediments.</title>
        <authorList>
            <person name="Spring S."/>
            <person name="Bunk B."/>
            <person name="Sproer C."/>
            <person name="Klenk H.-P."/>
        </authorList>
    </citation>
    <scope>NUCLEOTIDE SEQUENCE [LARGE SCALE GENOMIC DNA]</scope>
    <source>
        <strain evidence="5">L21-RPul-D3</strain>
    </source>
</reference>
<dbReference type="InterPro" id="IPR020557">
    <property type="entry name" value="Fumarate_lyase_CS"/>
</dbReference>
<dbReference type="Gene3D" id="1.20.200.10">
    <property type="entry name" value="Fumarase/aspartase (Central domain)"/>
    <property type="match status" value="1"/>
</dbReference>
<feature type="domain" description="Fumarase C C-terminal" evidence="3">
    <location>
        <begin position="407"/>
        <end position="455"/>
    </location>
</feature>
<evidence type="ECO:0000256" key="1">
    <source>
        <dbReference type="ARBA" id="ARBA00023239"/>
    </source>
</evidence>
<dbReference type="PROSITE" id="PS00163">
    <property type="entry name" value="FUMARATE_LYASES"/>
    <property type="match status" value="1"/>
</dbReference>
<dbReference type="Pfam" id="PF00206">
    <property type="entry name" value="Lyase_1"/>
    <property type="match status" value="1"/>
</dbReference>
<dbReference type="Gene3D" id="1.10.275.10">
    <property type="entry name" value="Fumarase/aspartase (N-terminal domain)"/>
    <property type="match status" value="1"/>
</dbReference>
<dbReference type="GO" id="GO:0005829">
    <property type="term" value="C:cytosol"/>
    <property type="evidence" value="ECO:0007669"/>
    <property type="project" value="TreeGrafter"/>
</dbReference>
<dbReference type="AlphaFoldDB" id="A0A1Q2HNS4"/>
<dbReference type="GO" id="GO:0008797">
    <property type="term" value="F:aspartate ammonia-lyase activity"/>
    <property type="evidence" value="ECO:0007669"/>
    <property type="project" value="UniProtKB-EC"/>
</dbReference>
<dbReference type="EC" id="4.3.1.1" evidence="4"/>
<dbReference type="KEGG" id="pbu:L21SP3_00666"/>
<evidence type="ECO:0000259" key="3">
    <source>
        <dbReference type="Pfam" id="PF10415"/>
    </source>
</evidence>
<proteinExistence type="predicted"/>
<organism evidence="4 5">
    <name type="scientific">Sedimentisphaera cyanobacteriorum</name>
    <dbReference type="NCBI Taxonomy" id="1940790"/>
    <lineage>
        <taxon>Bacteria</taxon>
        <taxon>Pseudomonadati</taxon>
        <taxon>Planctomycetota</taxon>
        <taxon>Phycisphaerae</taxon>
        <taxon>Sedimentisphaerales</taxon>
        <taxon>Sedimentisphaeraceae</taxon>
        <taxon>Sedimentisphaera</taxon>
    </lineage>
</organism>